<dbReference type="Gene3D" id="2.40.30.130">
    <property type="match status" value="1"/>
</dbReference>
<dbReference type="EC" id="6.1.1.7" evidence="13"/>
<evidence type="ECO:0000256" key="14">
    <source>
        <dbReference type="SAM" id="Coils"/>
    </source>
</evidence>
<keyword evidence="5 13" id="KW-0547">Nucleotide-binding</keyword>
<dbReference type="GO" id="GO:0000049">
    <property type="term" value="F:tRNA binding"/>
    <property type="evidence" value="ECO:0007669"/>
    <property type="project" value="UniProtKB-KW"/>
</dbReference>
<accession>A0A848KY02</accession>
<dbReference type="RefSeq" id="WP_170195507.1">
    <property type="nucleotide sequence ID" value="NZ_JABBNB010000019.1"/>
</dbReference>
<dbReference type="Pfam" id="PF02272">
    <property type="entry name" value="DHHA1"/>
    <property type="match status" value="1"/>
</dbReference>
<dbReference type="Gene3D" id="6.10.250.550">
    <property type="match status" value="1"/>
</dbReference>
<dbReference type="FunFam" id="3.30.54.20:FF:000001">
    <property type="entry name" value="Alanine--tRNA ligase"/>
    <property type="match status" value="1"/>
</dbReference>
<dbReference type="AlphaFoldDB" id="A0A848KY02"/>
<evidence type="ECO:0000256" key="12">
    <source>
        <dbReference type="ARBA" id="ARBA00048300"/>
    </source>
</evidence>
<dbReference type="CDD" id="cd00673">
    <property type="entry name" value="AlaRS_core"/>
    <property type="match status" value="1"/>
</dbReference>
<feature type="binding site" evidence="13">
    <location>
        <position position="572"/>
    </location>
    <ligand>
        <name>Zn(2+)</name>
        <dbReference type="ChEBI" id="CHEBI:29105"/>
    </ligand>
</feature>
<dbReference type="EMBL" id="JABBNB010000019">
    <property type="protein sequence ID" value="NMO02997.1"/>
    <property type="molecule type" value="Genomic_DNA"/>
</dbReference>
<evidence type="ECO:0000256" key="5">
    <source>
        <dbReference type="ARBA" id="ARBA00022741"/>
    </source>
</evidence>
<evidence type="ECO:0000256" key="7">
    <source>
        <dbReference type="ARBA" id="ARBA00022840"/>
    </source>
</evidence>
<feature type="binding site" evidence="13">
    <location>
        <position position="675"/>
    </location>
    <ligand>
        <name>Zn(2+)</name>
        <dbReference type="ChEBI" id="CHEBI:29105"/>
    </ligand>
</feature>
<dbReference type="FunFam" id="3.30.980.10:FF:000004">
    <property type="entry name" value="Alanine--tRNA ligase, cytoplasmic"/>
    <property type="match status" value="1"/>
</dbReference>
<protein>
    <recommendedName>
        <fullName evidence="13">Alanine--tRNA ligase</fullName>
        <ecNumber evidence="13">6.1.1.7</ecNumber>
    </recommendedName>
    <alternativeName>
        <fullName evidence="13">Alanyl-tRNA synthetase</fullName>
        <shortName evidence="13">AlaRS</shortName>
    </alternativeName>
</protein>
<dbReference type="SUPFAM" id="SSF101353">
    <property type="entry name" value="Putative anticodon-binding domain of alanyl-tRNA synthetase (AlaRS)"/>
    <property type="match status" value="1"/>
</dbReference>
<comment type="domain">
    <text evidence="13">Consists of three domains; the N-terminal catalytic domain, the editing domain and the C-terminal C-Ala domain. The editing domain removes incorrectly charged amino acids, while the C-Ala domain, along with tRNA(Ala), serves as a bridge to cooperatively bring together the editing and aminoacylation centers thus stimulating deacylation of misacylated tRNAs.</text>
</comment>
<dbReference type="PANTHER" id="PTHR11777">
    <property type="entry name" value="ALANYL-TRNA SYNTHETASE"/>
    <property type="match status" value="1"/>
</dbReference>
<dbReference type="Gene3D" id="3.10.310.40">
    <property type="match status" value="1"/>
</dbReference>
<evidence type="ECO:0000259" key="15">
    <source>
        <dbReference type="PROSITE" id="PS50860"/>
    </source>
</evidence>
<dbReference type="Gene3D" id="3.30.54.20">
    <property type="match status" value="1"/>
</dbReference>
<dbReference type="InterPro" id="IPR045864">
    <property type="entry name" value="aa-tRNA-synth_II/BPL/LPL"/>
</dbReference>
<dbReference type="InterPro" id="IPR002318">
    <property type="entry name" value="Ala-tRNA-lgiase_IIc"/>
</dbReference>
<evidence type="ECO:0000256" key="9">
    <source>
        <dbReference type="ARBA" id="ARBA00022917"/>
    </source>
</evidence>
<evidence type="ECO:0000256" key="4">
    <source>
        <dbReference type="ARBA" id="ARBA00022723"/>
    </source>
</evidence>
<keyword evidence="9 13" id="KW-0648">Protein biosynthesis</keyword>
<keyword evidence="14" id="KW-0175">Coiled coil</keyword>
<feature type="binding site" evidence="13">
    <location>
        <position position="576"/>
    </location>
    <ligand>
        <name>Zn(2+)</name>
        <dbReference type="ChEBI" id="CHEBI:29105"/>
    </ligand>
</feature>
<dbReference type="InterPro" id="IPR018162">
    <property type="entry name" value="Ala-tRNA-ligase_IIc_anticod-bd"/>
</dbReference>
<keyword evidence="8 13" id="KW-0694">RNA-binding</keyword>
<comment type="cofactor">
    <cofactor evidence="13">
        <name>Zn(2+)</name>
        <dbReference type="ChEBI" id="CHEBI:29105"/>
    </cofactor>
    <text evidence="13">Binds 1 zinc ion per subunit.</text>
</comment>
<evidence type="ECO:0000313" key="16">
    <source>
        <dbReference type="EMBL" id="NMO02997.1"/>
    </source>
</evidence>
<dbReference type="InterPro" id="IPR018164">
    <property type="entry name" value="Ala-tRNA-synth_IIc_N"/>
</dbReference>
<comment type="caution">
    <text evidence="16">The sequence shown here is derived from an EMBL/GenBank/DDBJ whole genome shotgun (WGS) entry which is preliminary data.</text>
</comment>
<dbReference type="InterPro" id="IPR009000">
    <property type="entry name" value="Transl_B-barrel_sf"/>
</dbReference>
<dbReference type="GO" id="GO:0005524">
    <property type="term" value="F:ATP binding"/>
    <property type="evidence" value="ECO:0007669"/>
    <property type="project" value="UniProtKB-UniRule"/>
</dbReference>
<dbReference type="InterPro" id="IPR018163">
    <property type="entry name" value="Thr/Ala-tRNA-synth_IIc_edit"/>
</dbReference>
<organism evidence="16 17">
    <name type="scientific">Gordonia asplenii</name>
    <dbReference type="NCBI Taxonomy" id="2725283"/>
    <lineage>
        <taxon>Bacteria</taxon>
        <taxon>Bacillati</taxon>
        <taxon>Actinomycetota</taxon>
        <taxon>Actinomycetes</taxon>
        <taxon>Mycobacteriales</taxon>
        <taxon>Gordoniaceae</taxon>
        <taxon>Gordonia</taxon>
    </lineage>
</organism>
<name>A0A848KY02_9ACTN</name>
<evidence type="ECO:0000256" key="13">
    <source>
        <dbReference type="HAMAP-Rule" id="MF_00036"/>
    </source>
</evidence>
<dbReference type="GO" id="GO:0005829">
    <property type="term" value="C:cytosol"/>
    <property type="evidence" value="ECO:0007669"/>
    <property type="project" value="TreeGrafter"/>
</dbReference>
<dbReference type="PRINTS" id="PR00980">
    <property type="entry name" value="TRNASYNTHALA"/>
</dbReference>
<evidence type="ECO:0000256" key="3">
    <source>
        <dbReference type="ARBA" id="ARBA00022598"/>
    </source>
</evidence>
<proteinExistence type="inferred from homology"/>
<evidence type="ECO:0000256" key="1">
    <source>
        <dbReference type="ARBA" id="ARBA00008226"/>
    </source>
</evidence>
<dbReference type="SUPFAM" id="SSF55186">
    <property type="entry name" value="ThrRS/AlaRS common domain"/>
    <property type="match status" value="1"/>
</dbReference>
<keyword evidence="6 13" id="KW-0862">Zinc</keyword>
<dbReference type="InterPro" id="IPR003156">
    <property type="entry name" value="DHHA1_dom"/>
</dbReference>
<sequence>MQTHEIRKRFLDHFIRAGHTEVPSASLILDDPNLLFVNAGMVPFKPYFLGAQNPPFDRATSVQKCVRTLDIEEVGITTRHNTFFQMAGNFSFGDYFKREAIGFAWSLLTDAVDAGGYGIDPQKLWPTVFLDDDEAFAIWRDEIGVPAERIQRRGMADNYWSMGVPGPCGPCSEIFYDRGPGYGVEGGPEADEDRYIEIWNLVFMQNERGEGTSKDDYAILGPLPKKNIDTGMGIERVACILQGVDNVYETDLLKPIIDIAASLTGKPYGADHDDDVRFRVIADHTRTAAMLISDGVLPSNDGRGYVLRRLLRRIVRSVRLLGATQPTMREFVSVAIDVMSPAYPVLNEQREHILTVAVGEESAFSTTLVAGSKLFTDAADATKKASRTQISGADAFALHDTYGFPIDLTLEMASEAGLTVDRDGFAELMSQQRKRAKADATARKSGHADLSVYREFVDRGPTEFTGFDELVSDARVLGLVTDGRRVTHAGVGDELDVILDRSPLYAESGGQIADIGSITTGSGVRLRVTDVQKVAKSVWLHKVVVDEGEIAEGDEVIAAVDASWRHGSTQGHSGTHMVHAALRQVLGPSATQAGSLNRPGYLRFDFHSGKPLSESQRTEIEEIANAAVEANYPVRTFETGLAEAKAMGAMALFGENYGDVVRVVDIGGPFSMELCGGTHVASSAQIGPVTVVGESSVGSGVRRVEAYVGMDSFRYLSKERALLAGLASSLKVPSAEVPDRVELLVTKLREAEKQIEKMKAEAAGAAASGLIDAAVTVGDTLVVAGRVADGLDGNGLRGLATDLRAKVGDRPAIVVLFSVTGVPGEVKVPFAVATTDAARKAGLKAGDVVKEIAPIVGGRGGGKPDLAQGSGSDVAGIDDALARVAQLAGAAK</sequence>
<dbReference type="FunFam" id="3.10.310.40:FF:000001">
    <property type="entry name" value="Alanine--tRNA ligase"/>
    <property type="match status" value="1"/>
</dbReference>
<dbReference type="Proteomes" id="UP000550729">
    <property type="component" value="Unassembled WGS sequence"/>
</dbReference>
<dbReference type="Pfam" id="PF01411">
    <property type="entry name" value="tRNA-synt_2c"/>
    <property type="match status" value="1"/>
</dbReference>
<evidence type="ECO:0000256" key="10">
    <source>
        <dbReference type="ARBA" id="ARBA00023146"/>
    </source>
</evidence>
<dbReference type="InterPro" id="IPR012947">
    <property type="entry name" value="tRNA_SAD"/>
</dbReference>
<dbReference type="InterPro" id="IPR023033">
    <property type="entry name" value="Ala_tRNA_ligase_euk/bac"/>
</dbReference>
<dbReference type="HAMAP" id="MF_00036_B">
    <property type="entry name" value="Ala_tRNA_synth_B"/>
    <property type="match status" value="1"/>
</dbReference>
<keyword evidence="2 13" id="KW-0820">tRNA-binding</keyword>
<feature type="domain" description="Alanyl-transfer RNA synthetases family profile" evidence="15">
    <location>
        <begin position="1"/>
        <end position="718"/>
    </location>
</feature>
<evidence type="ECO:0000313" key="17">
    <source>
        <dbReference type="Proteomes" id="UP000550729"/>
    </source>
</evidence>
<evidence type="ECO:0000256" key="6">
    <source>
        <dbReference type="ARBA" id="ARBA00022833"/>
    </source>
</evidence>
<evidence type="ECO:0000256" key="11">
    <source>
        <dbReference type="ARBA" id="ARBA00024779"/>
    </source>
</evidence>
<comment type="similarity">
    <text evidence="1 13">Belongs to the class-II aminoacyl-tRNA synthetase family.</text>
</comment>
<keyword evidence="3 13" id="KW-0436">Ligase</keyword>
<dbReference type="SMART" id="SM00863">
    <property type="entry name" value="tRNA_SAD"/>
    <property type="match status" value="1"/>
</dbReference>
<comment type="catalytic activity">
    <reaction evidence="12 13">
        <text>tRNA(Ala) + L-alanine + ATP = L-alanyl-tRNA(Ala) + AMP + diphosphate</text>
        <dbReference type="Rhea" id="RHEA:12540"/>
        <dbReference type="Rhea" id="RHEA-COMP:9657"/>
        <dbReference type="Rhea" id="RHEA-COMP:9923"/>
        <dbReference type="ChEBI" id="CHEBI:30616"/>
        <dbReference type="ChEBI" id="CHEBI:33019"/>
        <dbReference type="ChEBI" id="CHEBI:57972"/>
        <dbReference type="ChEBI" id="CHEBI:78442"/>
        <dbReference type="ChEBI" id="CHEBI:78497"/>
        <dbReference type="ChEBI" id="CHEBI:456215"/>
        <dbReference type="EC" id="6.1.1.7"/>
    </reaction>
</comment>
<dbReference type="PROSITE" id="PS50860">
    <property type="entry name" value="AA_TRNA_LIGASE_II_ALA"/>
    <property type="match status" value="1"/>
</dbReference>
<comment type="subcellular location">
    <subcellularLocation>
        <location evidence="13">Cytoplasm</location>
    </subcellularLocation>
</comment>
<gene>
    <name evidence="13 16" type="primary">alaS</name>
    <name evidence="16" type="ORF">HH308_17430</name>
</gene>
<dbReference type="NCBIfam" id="TIGR00344">
    <property type="entry name" value="alaS"/>
    <property type="match status" value="1"/>
</dbReference>
<feature type="binding site" evidence="13">
    <location>
        <position position="679"/>
    </location>
    <ligand>
        <name>Zn(2+)</name>
        <dbReference type="ChEBI" id="CHEBI:29105"/>
    </ligand>
</feature>
<dbReference type="Gene3D" id="3.30.980.10">
    <property type="entry name" value="Threonyl-trna Synthetase, Chain A, domain 2"/>
    <property type="match status" value="1"/>
</dbReference>
<dbReference type="GO" id="GO:0004813">
    <property type="term" value="F:alanine-tRNA ligase activity"/>
    <property type="evidence" value="ECO:0007669"/>
    <property type="project" value="UniProtKB-UniRule"/>
</dbReference>
<dbReference type="SUPFAM" id="SSF55681">
    <property type="entry name" value="Class II aaRS and biotin synthetases"/>
    <property type="match status" value="1"/>
</dbReference>
<dbReference type="GO" id="GO:0002161">
    <property type="term" value="F:aminoacyl-tRNA deacylase activity"/>
    <property type="evidence" value="ECO:0007669"/>
    <property type="project" value="TreeGrafter"/>
</dbReference>
<evidence type="ECO:0000256" key="2">
    <source>
        <dbReference type="ARBA" id="ARBA00022555"/>
    </source>
</evidence>
<keyword evidence="4 13" id="KW-0479">Metal-binding</keyword>
<keyword evidence="17" id="KW-1185">Reference proteome</keyword>
<dbReference type="SUPFAM" id="SSF50447">
    <property type="entry name" value="Translation proteins"/>
    <property type="match status" value="1"/>
</dbReference>
<keyword evidence="13" id="KW-0963">Cytoplasm</keyword>
<feature type="coiled-coil region" evidence="14">
    <location>
        <begin position="741"/>
        <end position="768"/>
    </location>
</feature>
<dbReference type="Pfam" id="PF07973">
    <property type="entry name" value="tRNA_SAD"/>
    <property type="match status" value="1"/>
</dbReference>
<dbReference type="InterPro" id="IPR050058">
    <property type="entry name" value="Ala-tRNA_ligase"/>
</dbReference>
<keyword evidence="10 13" id="KW-0030">Aminoacyl-tRNA synthetase</keyword>
<dbReference type="Gene3D" id="3.30.930.10">
    <property type="entry name" value="Bira Bifunctional Protein, Domain 2"/>
    <property type="match status" value="1"/>
</dbReference>
<dbReference type="FunFam" id="3.30.930.10:FF:000004">
    <property type="entry name" value="Alanine--tRNA ligase"/>
    <property type="match status" value="1"/>
</dbReference>
<evidence type="ECO:0000256" key="8">
    <source>
        <dbReference type="ARBA" id="ARBA00022884"/>
    </source>
</evidence>
<dbReference type="GO" id="GO:0008270">
    <property type="term" value="F:zinc ion binding"/>
    <property type="evidence" value="ECO:0007669"/>
    <property type="project" value="UniProtKB-UniRule"/>
</dbReference>
<comment type="function">
    <text evidence="11 13">Catalyzes the attachment of alanine to tRNA(Ala) in a two-step reaction: alanine is first activated by ATP to form Ala-AMP and then transferred to the acceptor end of tRNA(Ala). Also edits incorrectly charged Ser-tRNA(Ala) and Gly-tRNA(Ala) via its editing domain.</text>
</comment>
<dbReference type="InterPro" id="IPR018165">
    <property type="entry name" value="Ala-tRNA-synth_IIc_core"/>
</dbReference>
<dbReference type="GO" id="GO:0006419">
    <property type="term" value="P:alanyl-tRNA aminoacylation"/>
    <property type="evidence" value="ECO:0007669"/>
    <property type="project" value="UniProtKB-UniRule"/>
</dbReference>
<keyword evidence="7 13" id="KW-0067">ATP-binding</keyword>
<reference evidence="16 17" key="1">
    <citation type="submission" date="2020-04" db="EMBL/GenBank/DDBJ databases">
        <title>Gordonia sp. nov. TBRC 11910.</title>
        <authorList>
            <person name="Suriyachadkun C."/>
        </authorList>
    </citation>
    <scope>NUCLEOTIDE SEQUENCE [LARGE SCALE GENOMIC DNA]</scope>
    <source>
        <strain evidence="16 17">TBRC 11910</strain>
    </source>
</reference>
<dbReference type="PANTHER" id="PTHR11777:SF9">
    <property type="entry name" value="ALANINE--TRNA LIGASE, CYTOPLASMIC"/>
    <property type="match status" value="1"/>
</dbReference>